<feature type="region of interest" description="Disordered" evidence="1">
    <location>
        <begin position="73"/>
        <end position="107"/>
    </location>
</feature>
<name>A0A6A4GVA8_9AGAR</name>
<dbReference type="EMBL" id="ML769685">
    <property type="protein sequence ID" value="KAE9389708.1"/>
    <property type="molecule type" value="Genomic_DNA"/>
</dbReference>
<accession>A0A6A4GVA8</accession>
<keyword evidence="3" id="KW-1185">Reference proteome</keyword>
<evidence type="ECO:0000313" key="2">
    <source>
        <dbReference type="EMBL" id="KAE9389708.1"/>
    </source>
</evidence>
<sequence>MVNYIQNITSLAAAVSNLLNLNGAIGANSNTIMGFPDTRGKDQRTQKSSAFNALPNAPDSQTLGMISDAHHLPSTRSKAHCPSCITEHKDTPIRNSTSIERSIQRLR</sequence>
<gene>
    <name evidence="2" type="ORF">BT96DRAFT_980602</name>
</gene>
<reference evidence="2" key="1">
    <citation type="journal article" date="2019" name="Environ. Microbiol.">
        <title>Fungal ecological strategies reflected in gene transcription - a case study of two litter decomposers.</title>
        <authorList>
            <person name="Barbi F."/>
            <person name="Kohler A."/>
            <person name="Barry K."/>
            <person name="Baskaran P."/>
            <person name="Daum C."/>
            <person name="Fauchery L."/>
            <person name="Ihrmark K."/>
            <person name="Kuo A."/>
            <person name="LaButti K."/>
            <person name="Lipzen A."/>
            <person name="Morin E."/>
            <person name="Grigoriev I.V."/>
            <person name="Henrissat B."/>
            <person name="Lindahl B."/>
            <person name="Martin F."/>
        </authorList>
    </citation>
    <scope>NUCLEOTIDE SEQUENCE</scope>
    <source>
        <strain evidence="2">JB14</strain>
    </source>
</reference>
<protein>
    <submittedName>
        <fullName evidence="2">Uncharacterized protein</fullName>
    </submittedName>
</protein>
<dbReference type="AlphaFoldDB" id="A0A6A4GVA8"/>
<proteinExistence type="predicted"/>
<organism evidence="2 3">
    <name type="scientific">Gymnopus androsaceus JB14</name>
    <dbReference type="NCBI Taxonomy" id="1447944"/>
    <lineage>
        <taxon>Eukaryota</taxon>
        <taxon>Fungi</taxon>
        <taxon>Dikarya</taxon>
        <taxon>Basidiomycota</taxon>
        <taxon>Agaricomycotina</taxon>
        <taxon>Agaricomycetes</taxon>
        <taxon>Agaricomycetidae</taxon>
        <taxon>Agaricales</taxon>
        <taxon>Marasmiineae</taxon>
        <taxon>Omphalotaceae</taxon>
        <taxon>Gymnopus</taxon>
    </lineage>
</organism>
<evidence type="ECO:0000256" key="1">
    <source>
        <dbReference type="SAM" id="MobiDB-lite"/>
    </source>
</evidence>
<evidence type="ECO:0000313" key="3">
    <source>
        <dbReference type="Proteomes" id="UP000799118"/>
    </source>
</evidence>
<dbReference type="Proteomes" id="UP000799118">
    <property type="component" value="Unassembled WGS sequence"/>
</dbReference>